<feature type="domain" description="Phage capsid-like C-terminal" evidence="2">
    <location>
        <begin position="124"/>
        <end position="406"/>
    </location>
</feature>
<organism evidence="3 4">
    <name type="scientific">Clostridium botulinum</name>
    <dbReference type="NCBI Taxonomy" id="1491"/>
    <lineage>
        <taxon>Bacteria</taxon>
        <taxon>Bacillati</taxon>
        <taxon>Bacillota</taxon>
        <taxon>Clostridia</taxon>
        <taxon>Eubacteriales</taxon>
        <taxon>Clostridiaceae</taxon>
        <taxon>Clostridium</taxon>
    </lineage>
</organism>
<protein>
    <submittedName>
        <fullName evidence="3">Phage major capsid protein</fullName>
    </submittedName>
</protein>
<sequence>MSNIKAIIEKRNSLVEEMEGLVNKATEEVRAFDETENSRVEAIKTEVRGLEEVIKANKDKKNKMIVDDEKMKENKKEIGKDDEKMEKRSIAEELVGGKSINLNDLEVRATVSEGISTGGNVAIGKDVVGQSWADSIIRQVEYVSPLYGMANKINTTSPHNIPLQGNKIGKFVKTAELGTYKAQLADFKTKTLGAVKYTNLFTVSNELMQDSMYNIEAELIAQTKEALAQTLDELVIKGDKAEGVEGLEMLPAEREIVAGGVKKISEADLLNMFYGVKSAYRQNAVWIFNDATCRELAKLKDAQNRPLLTQSYNVAPVGSTETAGVTTFLLGKPVIVNDFVPAIDSATVEKCAYFGDFNKVITIGLRKNFEMQKSLEVGFLEDYIAVKSSIRLDAKLIDEKAMVSLKSKIA</sequence>
<dbReference type="SUPFAM" id="SSF56563">
    <property type="entry name" value="Major capsid protein gp5"/>
    <property type="match status" value="1"/>
</dbReference>
<evidence type="ECO:0000313" key="3">
    <source>
        <dbReference type="EMBL" id="NFV24671.1"/>
    </source>
</evidence>
<dbReference type="NCBIfam" id="TIGR01554">
    <property type="entry name" value="major_cap_HK97"/>
    <property type="match status" value="1"/>
</dbReference>
<comment type="caution">
    <text evidence="3">The sequence shown here is derived from an EMBL/GenBank/DDBJ whole genome shotgun (WGS) entry which is preliminary data.</text>
</comment>
<evidence type="ECO:0000313" key="4">
    <source>
        <dbReference type="Proteomes" id="UP000486903"/>
    </source>
</evidence>
<dbReference type="InterPro" id="IPR054612">
    <property type="entry name" value="Phage_capsid-like_C"/>
</dbReference>
<proteinExistence type="predicted"/>
<dbReference type="Pfam" id="PF05065">
    <property type="entry name" value="Phage_capsid"/>
    <property type="match status" value="1"/>
</dbReference>
<evidence type="ECO:0000259" key="2">
    <source>
        <dbReference type="Pfam" id="PF05065"/>
    </source>
</evidence>
<evidence type="ECO:0000256" key="1">
    <source>
        <dbReference type="ARBA" id="ARBA00004328"/>
    </source>
</evidence>
<reference evidence="3 4" key="1">
    <citation type="submission" date="2019-04" db="EMBL/GenBank/DDBJ databases">
        <title>Genome sequencing of Clostridium botulinum Groups I-IV and Clostridium butyricum.</title>
        <authorList>
            <person name="Brunt J."/>
            <person name="Van Vliet A.H.M."/>
            <person name="Stringer S.C."/>
            <person name="Carter A.T."/>
            <person name="Peck M.W."/>
        </authorList>
    </citation>
    <scope>NUCLEOTIDE SEQUENCE [LARGE SCALE GENOMIC DNA]</scope>
    <source>
        <strain evidence="3 4">BL81</strain>
    </source>
</reference>
<gene>
    <name evidence="3" type="ORF">FDG31_00545</name>
</gene>
<dbReference type="RefSeq" id="WP_003373600.1">
    <property type="nucleotide sequence ID" value="NZ_JACBBA010000001.1"/>
</dbReference>
<dbReference type="Gene3D" id="3.30.2400.10">
    <property type="entry name" value="Major capsid protein gp5"/>
    <property type="match status" value="1"/>
</dbReference>
<name>A0A6B4JJC6_CLOBO</name>
<dbReference type="EMBL" id="SXFB01000001">
    <property type="protein sequence ID" value="NFV24671.1"/>
    <property type="molecule type" value="Genomic_DNA"/>
</dbReference>
<dbReference type="AlphaFoldDB" id="A0A6B4JJC6"/>
<dbReference type="Gene3D" id="3.30.2320.10">
    <property type="entry name" value="hypothetical protein PF0899 domain"/>
    <property type="match status" value="1"/>
</dbReference>
<accession>A0A6B4JJC6</accession>
<comment type="subcellular location">
    <subcellularLocation>
        <location evidence="1">Virion</location>
    </subcellularLocation>
</comment>
<dbReference type="InterPro" id="IPR024455">
    <property type="entry name" value="Phage_capsid"/>
</dbReference>
<dbReference type="Proteomes" id="UP000486903">
    <property type="component" value="Unassembled WGS sequence"/>
</dbReference>